<dbReference type="Gramene" id="ERN13483">
    <property type="protein sequence ID" value="ERN13483"/>
    <property type="gene ID" value="AMTR_s00041p00212180"/>
</dbReference>
<dbReference type="HOGENOM" id="CLU_129001_0_0_1"/>
<dbReference type="PANTHER" id="PTHR42678">
    <property type="entry name" value="AMIDASE"/>
    <property type="match status" value="1"/>
</dbReference>
<evidence type="ECO:0000313" key="3">
    <source>
        <dbReference type="EMBL" id="ERN13483.1"/>
    </source>
</evidence>
<dbReference type="InterPro" id="IPR023631">
    <property type="entry name" value="Amidase_dom"/>
</dbReference>
<dbReference type="Gene3D" id="3.90.1300.10">
    <property type="entry name" value="Amidase signature (AS) domain"/>
    <property type="match status" value="1"/>
</dbReference>
<evidence type="ECO:0000256" key="1">
    <source>
        <dbReference type="SAM" id="SignalP"/>
    </source>
</evidence>
<dbReference type="SUPFAM" id="SSF75304">
    <property type="entry name" value="Amidase signature (AS) enzymes"/>
    <property type="match status" value="1"/>
</dbReference>
<feature type="chain" id="PRO_5004807876" description="Amidase domain-containing protein" evidence="1">
    <location>
        <begin position="25"/>
        <end position="170"/>
    </location>
</feature>
<dbReference type="STRING" id="13333.W1PYQ8"/>
<keyword evidence="1" id="KW-0732">Signal</keyword>
<evidence type="ECO:0000313" key="4">
    <source>
        <dbReference type="Proteomes" id="UP000017836"/>
    </source>
</evidence>
<dbReference type="Pfam" id="PF01425">
    <property type="entry name" value="Amidase"/>
    <property type="match status" value="1"/>
</dbReference>
<proteinExistence type="predicted"/>
<name>W1PYQ8_AMBTC</name>
<dbReference type="EMBL" id="KI392588">
    <property type="protein sequence ID" value="ERN13483.1"/>
    <property type="molecule type" value="Genomic_DNA"/>
</dbReference>
<organism evidence="3 4">
    <name type="scientific">Amborella trichopoda</name>
    <dbReference type="NCBI Taxonomy" id="13333"/>
    <lineage>
        <taxon>Eukaryota</taxon>
        <taxon>Viridiplantae</taxon>
        <taxon>Streptophyta</taxon>
        <taxon>Embryophyta</taxon>
        <taxon>Tracheophyta</taxon>
        <taxon>Spermatophyta</taxon>
        <taxon>Magnoliopsida</taxon>
        <taxon>Amborellales</taxon>
        <taxon>Amborellaceae</taxon>
        <taxon>Amborella</taxon>
    </lineage>
</organism>
<dbReference type="eggNOG" id="KOG1211">
    <property type="taxonomic scope" value="Eukaryota"/>
</dbReference>
<feature type="signal peptide" evidence="1">
    <location>
        <begin position="1"/>
        <end position="24"/>
    </location>
</feature>
<reference evidence="4" key="1">
    <citation type="journal article" date="2013" name="Science">
        <title>The Amborella genome and the evolution of flowering plants.</title>
        <authorList>
            <consortium name="Amborella Genome Project"/>
        </authorList>
    </citation>
    <scope>NUCLEOTIDE SEQUENCE [LARGE SCALE GENOMIC DNA]</scope>
</reference>
<dbReference type="Proteomes" id="UP000017836">
    <property type="component" value="Unassembled WGS sequence"/>
</dbReference>
<accession>W1PYQ8</accession>
<sequence>MGPSPCLVALLIFSLLHLLSLSFGFKIKEATVSQIQQVFKHKELTSRDLVEFFLREINELNPLLRAVLEVNQDALDQADKADKEREATYGECAEGLHGIQVLLKGNIATRDRLNTTVGSLALLGSMEPRDAGVVRRLRAAGAIILGKASMSKWAEFRSLEAPMGWNAIGG</sequence>
<dbReference type="PANTHER" id="PTHR42678:SF34">
    <property type="entry name" value="OS04G0183300 PROTEIN"/>
    <property type="match status" value="1"/>
</dbReference>
<dbReference type="OMA" id="HRYGENW"/>
<keyword evidence="4" id="KW-1185">Reference proteome</keyword>
<protein>
    <recommendedName>
        <fullName evidence="2">Amidase domain-containing protein</fullName>
    </recommendedName>
</protein>
<feature type="domain" description="Amidase" evidence="2">
    <location>
        <begin position="48"/>
        <end position="161"/>
    </location>
</feature>
<dbReference type="InterPro" id="IPR036928">
    <property type="entry name" value="AS_sf"/>
</dbReference>
<dbReference type="AlphaFoldDB" id="W1PYQ8"/>
<gene>
    <name evidence="3" type="ORF">AMTR_s00041p00212180</name>
</gene>
<evidence type="ECO:0000259" key="2">
    <source>
        <dbReference type="Pfam" id="PF01425"/>
    </source>
</evidence>